<dbReference type="Proteomes" id="UP001158045">
    <property type="component" value="Unassembled WGS sequence"/>
</dbReference>
<accession>A0ABT6N8X8</accession>
<keyword evidence="6" id="KW-1185">Reference proteome</keyword>
<evidence type="ECO:0000313" key="5">
    <source>
        <dbReference type="EMBL" id="MDH8676865.1"/>
    </source>
</evidence>
<dbReference type="SUPFAM" id="SSF53335">
    <property type="entry name" value="S-adenosyl-L-methionine-dependent methyltransferases"/>
    <property type="match status" value="1"/>
</dbReference>
<sequence>MNYENYIELYEAVYLLSRINAGAGHELPKLLRREEIVSSGINDSIYQAILKILVVNKLLKHDGASYKMTQGNQKKIQHIIENIIKKDPHKQYTNFYDKAINESHYFFNHITDSEYDVYSRCDFDVTFNIGKIVANHLDLTNQKVLELGGNSGGLGTALVLANENCHYTVIDTKIPCKVGNEYKLLNDVALTFAEDNIFELMLPSERNDYIVLMNILHDFDDESCLNILQNCIKHSDKNTKFIIIEDVLTGTFEPRDLIMHGLRLSVECRGGKQRTSDELTQLFSNIDFGFESAVKIDSIHTMLVMGAI</sequence>
<keyword evidence="2" id="KW-0808">Transferase</keyword>
<dbReference type="InterPro" id="IPR001077">
    <property type="entry name" value="COMT_C"/>
</dbReference>
<dbReference type="PANTHER" id="PTHR11746">
    <property type="entry name" value="O-METHYLTRANSFERASE"/>
    <property type="match status" value="1"/>
</dbReference>
<name>A0ABT6N8X8_9FIRM</name>
<evidence type="ECO:0000256" key="3">
    <source>
        <dbReference type="ARBA" id="ARBA00022691"/>
    </source>
</evidence>
<dbReference type="Gene3D" id="3.40.50.150">
    <property type="entry name" value="Vaccinia Virus protein VP39"/>
    <property type="match status" value="1"/>
</dbReference>
<dbReference type="GO" id="GO:0008168">
    <property type="term" value="F:methyltransferase activity"/>
    <property type="evidence" value="ECO:0007669"/>
    <property type="project" value="UniProtKB-KW"/>
</dbReference>
<evidence type="ECO:0000256" key="2">
    <source>
        <dbReference type="ARBA" id="ARBA00022679"/>
    </source>
</evidence>
<evidence type="ECO:0000313" key="6">
    <source>
        <dbReference type="Proteomes" id="UP001158045"/>
    </source>
</evidence>
<dbReference type="GO" id="GO:0032259">
    <property type="term" value="P:methylation"/>
    <property type="evidence" value="ECO:0007669"/>
    <property type="project" value="UniProtKB-KW"/>
</dbReference>
<keyword evidence="3" id="KW-0949">S-adenosyl-L-methionine</keyword>
<dbReference type="PROSITE" id="PS51683">
    <property type="entry name" value="SAM_OMT_II"/>
    <property type="match status" value="1"/>
</dbReference>
<evidence type="ECO:0000256" key="1">
    <source>
        <dbReference type="ARBA" id="ARBA00022603"/>
    </source>
</evidence>
<reference evidence="5 6" key="1">
    <citation type="submission" date="2023-04" db="EMBL/GenBank/DDBJ databases">
        <title>Fusibacter bizertensis strain WBS, isolated from littoral bottom sediments of the Arctic seas - biochemical and genomic analysis.</title>
        <authorList>
            <person name="Brioukhanov A.L."/>
        </authorList>
    </citation>
    <scope>NUCLEOTIDE SEQUENCE [LARGE SCALE GENOMIC DNA]</scope>
    <source>
        <strain evidence="5 6">WBS</strain>
    </source>
</reference>
<dbReference type="EMBL" id="JARYZI010000001">
    <property type="protein sequence ID" value="MDH8676865.1"/>
    <property type="molecule type" value="Genomic_DNA"/>
</dbReference>
<dbReference type="InterPro" id="IPR016461">
    <property type="entry name" value="COMT-like"/>
</dbReference>
<gene>
    <name evidence="5" type="ORF">QE109_01835</name>
</gene>
<proteinExistence type="predicted"/>
<dbReference type="Pfam" id="PF00891">
    <property type="entry name" value="Methyltransf_2"/>
    <property type="match status" value="1"/>
</dbReference>
<feature type="domain" description="O-methyltransferase C-terminal" evidence="4">
    <location>
        <begin position="94"/>
        <end position="286"/>
    </location>
</feature>
<protein>
    <submittedName>
        <fullName evidence="5">Methyltransferase</fullName>
    </submittedName>
</protein>
<comment type="caution">
    <text evidence="5">The sequence shown here is derived from an EMBL/GenBank/DDBJ whole genome shotgun (WGS) entry which is preliminary data.</text>
</comment>
<organism evidence="5 6">
    <name type="scientific">Fusibacter bizertensis</name>
    <dbReference type="NCBI Taxonomy" id="1488331"/>
    <lineage>
        <taxon>Bacteria</taxon>
        <taxon>Bacillati</taxon>
        <taxon>Bacillota</taxon>
        <taxon>Clostridia</taxon>
        <taxon>Eubacteriales</taxon>
        <taxon>Eubacteriales Family XII. Incertae Sedis</taxon>
        <taxon>Fusibacter</taxon>
    </lineage>
</organism>
<dbReference type="RefSeq" id="WP_281092666.1">
    <property type="nucleotide sequence ID" value="NZ_JARYZI010000001.1"/>
</dbReference>
<dbReference type="InterPro" id="IPR029063">
    <property type="entry name" value="SAM-dependent_MTases_sf"/>
</dbReference>
<evidence type="ECO:0000259" key="4">
    <source>
        <dbReference type="Pfam" id="PF00891"/>
    </source>
</evidence>
<keyword evidence="1 5" id="KW-0489">Methyltransferase</keyword>